<gene>
    <name evidence="1" type="ORF">NOCA170212</name>
</gene>
<dbReference type="EMBL" id="CZKB01000027">
    <property type="protein sequence ID" value="CUR62266.1"/>
    <property type="molecule type" value="Genomic_DNA"/>
</dbReference>
<evidence type="ECO:0000313" key="1">
    <source>
        <dbReference type="EMBL" id="CUR62266.1"/>
    </source>
</evidence>
<dbReference type="AlphaFoldDB" id="A0A2P2CJY8"/>
<name>A0A2P2CJY8_9ZZZZ</name>
<reference evidence="1" key="1">
    <citation type="submission" date="2015-08" db="EMBL/GenBank/DDBJ databases">
        <authorList>
            <person name="Babu N.S."/>
            <person name="Beckwith C.J."/>
            <person name="Beseler K.G."/>
            <person name="Brison A."/>
            <person name="Carone J.V."/>
            <person name="Caskin T.P."/>
            <person name="Diamond M."/>
            <person name="Durham M.E."/>
            <person name="Foxe J.M."/>
            <person name="Go M."/>
            <person name="Henderson B.A."/>
            <person name="Jones I.B."/>
            <person name="McGettigan J.A."/>
            <person name="Micheletti S.J."/>
            <person name="Nasrallah M.E."/>
            <person name="Ortiz D."/>
            <person name="Piller C.R."/>
            <person name="Privatt S.R."/>
            <person name="Schneider S.L."/>
            <person name="Sharp S."/>
            <person name="Smith T.C."/>
            <person name="Stanton J.D."/>
            <person name="Ullery H.E."/>
            <person name="Wilson R.J."/>
            <person name="Serrano M.G."/>
            <person name="Buck G."/>
            <person name="Lee V."/>
            <person name="Wang Y."/>
            <person name="Carvalho R."/>
            <person name="Voegtly L."/>
            <person name="Shi R."/>
            <person name="Duckworth R."/>
            <person name="Johnson A."/>
            <person name="Loviza R."/>
            <person name="Walstead R."/>
            <person name="Shah Z."/>
            <person name="Kiflezghi M."/>
            <person name="Wade K."/>
            <person name="Ball S.L."/>
            <person name="Bradley K.W."/>
            <person name="Asai D.J."/>
            <person name="Bowman C.A."/>
            <person name="Russell D.A."/>
            <person name="Pope W.H."/>
            <person name="Jacobs-Sera D."/>
            <person name="Hendrix R.W."/>
            <person name="Hatfull G.F."/>
        </authorList>
    </citation>
    <scope>NUCLEOTIDE SEQUENCE</scope>
</reference>
<protein>
    <submittedName>
        <fullName evidence="1">Uncharacterized protein</fullName>
    </submittedName>
</protein>
<proteinExistence type="predicted"/>
<organism evidence="1">
    <name type="scientific">metagenome</name>
    <dbReference type="NCBI Taxonomy" id="256318"/>
    <lineage>
        <taxon>unclassified sequences</taxon>
        <taxon>metagenomes</taxon>
    </lineage>
</organism>
<accession>A0A2P2CJY8</accession>
<sequence>MTALVVDPGNTTRGALTNFDSFANGTNGLKMIDGAADSASAFSRGDWIEGTINGVSAALDVVGMILNPLGTACSMVINWIMEHCGPLQDWLDELLGDPGVIKAGVQTWGNIGDHMSGIGPDYRNLVDADTGGFSGLSMDAYRAAAGGMVHVFDALSKVAYGVSAGIEVAGGLLAGVRDFIQGLFSDLVGKAIGAAAQSALTLGIAAPAALGSLINTARSVLERCRTFMKALAESLDKMAALLKDISPALEATTTGLASVFRSGTNMPTDLVVALGKGVTGADNP</sequence>